<feature type="domain" description="CBS" evidence="2">
    <location>
        <begin position="68"/>
        <end position="125"/>
    </location>
</feature>
<dbReference type="SUPFAM" id="SSF54631">
    <property type="entry name" value="CBS-domain pair"/>
    <property type="match status" value="1"/>
</dbReference>
<dbReference type="eggNOG" id="COG1208">
    <property type="taxonomic scope" value="Bacteria"/>
</dbReference>
<dbReference type="InterPro" id="IPR005835">
    <property type="entry name" value="NTP_transferase_dom"/>
</dbReference>
<dbReference type="InterPro" id="IPR000644">
    <property type="entry name" value="CBS_dom"/>
</dbReference>
<protein>
    <submittedName>
        <fullName evidence="4">Nucleotidyl transferase</fullName>
    </submittedName>
</protein>
<dbReference type="InParanoid" id="H1XRC2"/>
<evidence type="ECO:0000313" key="4">
    <source>
        <dbReference type="EMBL" id="EHO42403.1"/>
    </source>
</evidence>
<dbReference type="Proteomes" id="UP000183868">
    <property type="component" value="Chromosome"/>
</dbReference>
<dbReference type="CDD" id="cd06426">
    <property type="entry name" value="NTP_transferase_like_2"/>
    <property type="match status" value="1"/>
</dbReference>
<evidence type="ECO:0000256" key="1">
    <source>
        <dbReference type="PROSITE-ProRule" id="PRU00703"/>
    </source>
</evidence>
<proteinExistence type="predicted"/>
<dbReference type="KEGG" id="caby:Cabys_1643"/>
<dbReference type="GO" id="GO:0016740">
    <property type="term" value="F:transferase activity"/>
    <property type="evidence" value="ECO:0007669"/>
    <property type="project" value="UniProtKB-KW"/>
</dbReference>
<name>H1XRC2_CALAY</name>
<keyword evidence="4" id="KW-0808">Transferase</keyword>
<dbReference type="InterPro" id="IPR050486">
    <property type="entry name" value="Mannose-1P_guanyltransferase"/>
</dbReference>
<evidence type="ECO:0000313" key="3">
    <source>
        <dbReference type="EMBL" id="APF18392.1"/>
    </source>
</evidence>
<dbReference type="eggNOG" id="COG0517">
    <property type="taxonomic scope" value="Bacteria"/>
</dbReference>
<dbReference type="Gene3D" id="3.10.580.10">
    <property type="entry name" value="CBS-domain"/>
    <property type="match status" value="1"/>
</dbReference>
<dbReference type="Gene3D" id="3.90.550.10">
    <property type="entry name" value="Spore Coat Polysaccharide Biosynthesis Protein SpsA, Chain A"/>
    <property type="match status" value="1"/>
</dbReference>
<dbReference type="STRING" id="880073.Cabys_1643"/>
<dbReference type="Proteomes" id="UP000004671">
    <property type="component" value="Chromosome"/>
</dbReference>
<dbReference type="HOGENOM" id="CLU_045375_0_0_0"/>
<dbReference type="RefSeq" id="WP_006929739.1">
    <property type="nucleotide sequence ID" value="NZ_CM001402.1"/>
</dbReference>
<dbReference type="EMBL" id="CM001402">
    <property type="protein sequence ID" value="EHO42403.1"/>
    <property type="molecule type" value="Genomic_DNA"/>
</dbReference>
<reference evidence="3 6" key="2">
    <citation type="submission" date="2016-11" db="EMBL/GenBank/DDBJ databases">
        <title>Genomic analysis of Caldithrix abyssi and proposal of a novel bacterial phylum Caldithrichaeota.</title>
        <authorList>
            <person name="Kublanov I."/>
            <person name="Sigalova O."/>
            <person name="Gavrilov S."/>
            <person name="Lebedinsky A."/>
            <person name="Ivanova N."/>
            <person name="Daum C."/>
            <person name="Reddy T."/>
            <person name="Klenk H.P."/>
            <person name="Goker M."/>
            <person name="Reva O."/>
            <person name="Miroshnichenko M."/>
            <person name="Kyprides N."/>
            <person name="Woyke T."/>
            <person name="Gelfand M."/>
        </authorList>
    </citation>
    <scope>NUCLEOTIDE SEQUENCE [LARGE SCALE GENOMIC DNA]</scope>
    <source>
        <strain evidence="3 6">LF13</strain>
    </source>
</reference>
<dbReference type="PaxDb" id="880073-Calab_2796"/>
<dbReference type="InterPro" id="IPR029044">
    <property type="entry name" value="Nucleotide-diphossugar_trans"/>
</dbReference>
<keyword evidence="1" id="KW-0129">CBS domain</keyword>
<dbReference type="InterPro" id="IPR046342">
    <property type="entry name" value="CBS_dom_sf"/>
</dbReference>
<evidence type="ECO:0000313" key="6">
    <source>
        <dbReference type="Proteomes" id="UP000183868"/>
    </source>
</evidence>
<organism evidence="4 5">
    <name type="scientific">Caldithrix abyssi DSM 13497</name>
    <dbReference type="NCBI Taxonomy" id="880073"/>
    <lineage>
        <taxon>Bacteria</taxon>
        <taxon>Pseudomonadati</taxon>
        <taxon>Calditrichota</taxon>
        <taxon>Calditrichia</taxon>
        <taxon>Calditrichales</taxon>
        <taxon>Calditrichaceae</taxon>
        <taxon>Caldithrix</taxon>
    </lineage>
</organism>
<accession>H1XRC2</accession>
<sequence length="356" mass="41203">MENKNYENLFIPFNHTILDAIKKMDQIKRKLLIVVKDNKFYSLLSIGDIQRAIIKGIGFDNPIEKILRTKNKIKVATDNDDLATVKETMLRFRTEFMPVIDSQNNIVNVLFWDDIIGLKKTGLDEKIDLPVVIMAGGEGTRLKPLTNIIPKALVPLGEKPIIQMIIESFVEIGCNQFYISVNYKKEMIKQYFRNIKNRPYQVSYIEEQKPLGTAGSLYLLKKQINSTFFVSNCDVLIDQDYREVYKYHKENKNELTIVSALHHYEIPYGILETGNDGLLTRISEKPQITFQVNTGLYVLEPHLLEEVPPNEFFHITNLIENIKQRNGRVGVFPVSEKSWIDIGKWKAYQELFNKLG</sequence>
<dbReference type="AlphaFoldDB" id="H1XRC2"/>
<keyword evidence="5" id="KW-1185">Reference proteome</keyword>
<evidence type="ECO:0000313" key="5">
    <source>
        <dbReference type="Proteomes" id="UP000004671"/>
    </source>
</evidence>
<dbReference type="PROSITE" id="PS51371">
    <property type="entry name" value="CBS"/>
    <property type="match status" value="1"/>
</dbReference>
<reference evidence="4 5" key="1">
    <citation type="submission" date="2011-09" db="EMBL/GenBank/DDBJ databases">
        <title>The permanent draft genome of Caldithrix abyssi DSM 13497.</title>
        <authorList>
            <consortium name="US DOE Joint Genome Institute (JGI-PGF)"/>
            <person name="Lucas S."/>
            <person name="Han J."/>
            <person name="Lapidus A."/>
            <person name="Bruce D."/>
            <person name="Goodwin L."/>
            <person name="Pitluck S."/>
            <person name="Peters L."/>
            <person name="Kyrpides N."/>
            <person name="Mavromatis K."/>
            <person name="Ivanova N."/>
            <person name="Mikhailova N."/>
            <person name="Chertkov O."/>
            <person name="Detter J.C."/>
            <person name="Tapia R."/>
            <person name="Han C."/>
            <person name="Land M."/>
            <person name="Hauser L."/>
            <person name="Markowitz V."/>
            <person name="Cheng J.-F."/>
            <person name="Hugenholtz P."/>
            <person name="Woyke T."/>
            <person name="Wu D."/>
            <person name="Spring S."/>
            <person name="Brambilla E."/>
            <person name="Klenk H.-P."/>
            <person name="Eisen J.A."/>
        </authorList>
    </citation>
    <scope>NUCLEOTIDE SEQUENCE [LARGE SCALE GENOMIC DNA]</scope>
    <source>
        <strain evidence="4 5">DSM 13497</strain>
    </source>
</reference>
<gene>
    <name evidence="3" type="ORF">Cabys_1643</name>
    <name evidence="4" type="ORF">Calab_2796</name>
</gene>
<dbReference type="EMBL" id="CP018099">
    <property type="protein sequence ID" value="APF18392.1"/>
    <property type="molecule type" value="Genomic_DNA"/>
</dbReference>
<dbReference type="SUPFAM" id="SSF53448">
    <property type="entry name" value="Nucleotide-diphospho-sugar transferases"/>
    <property type="match status" value="1"/>
</dbReference>
<dbReference type="Pfam" id="PF00483">
    <property type="entry name" value="NTP_transferase"/>
    <property type="match status" value="1"/>
</dbReference>
<evidence type="ECO:0000259" key="2">
    <source>
        <dbReference type="PROSITE" id="PS51371"/>
    </source>
</evidence>
<dbReference type="PANTHER" id="PTHR22572">
    <property type="entry name" value="SUGAR-1-PHOSPHATE GUANYL TRANSFERASE"/>
    <property type="match status" value="1"/>
</dbReference>